<reference evidence="2" key="1">
    <citation type="submission" date="2020-10" db="EMBL/GenBank/DDBJ databases">
        <title>Taxonomic study of unclassified bacteria belonging to the class Ktedonobacteria.</title>
        <authorList>
            <person name="Yabe S."/>
            <person name="Wang C.M."/>
            <person name="Zheng Y."/>
            <person name="Sakai Y."/>
            <person name="Cavaletti L."/>
            <person name="Monciardini P."/>
            <person name="Donadio S."/>
        </authorList>
    </citation>
    <scope>NUCLEOTIDE SEQUENCE</scope>
    <source>
        <strain evidence="2">SOSP1-1</strain>
    </source>
</reference>
<dbReference type="Gene3D" id="3.40.630.30">
    <property type="match status" value="1"/>
</dbReference>
<gene>
    <name evidence="2" type="ORF">KSX_02870</name>
</gene>
<evidence type="ECO:0000313" key="3">
    <source>
        <dbReference type="Proteomes" id="UP000612362"/>
    </source>
</evidence>
<dbReference type="PROSITE" id="PS51186">
    <property type="entry name" value="GNAT"/>
    <property type="match status" value="1"/>
</dbReference>
<dbReference type="SUPFAM" id="SSF55729">
    <property type="entry name" value="Acyl-CoA N-acyltransferases (Nat)"/>
    <property type="match status" value="1"/>
</dbReference>
<comment type="caution">
    <text evidence="2">The sequence shown here is derived from an EMBL/GenBank/DDBJ whole genome shotgun (WGS) entry which is preliminary data.</text>
</comment>
<name>A0A8J3HY57_9CHLR</name>
<protein>
    <recommendedName>
        <fullName evidence="1">N-acetyltransferase domain-containing protein</fullName>
    </recommendedName>
</protein>
<dbReference type="EMBL" id="BNJF01000001">
    <property type="protein sequence ID" value="GHO42124.1"/>
    <property type="molecule type" value="Genomic_DNA"/>
</dbReference>
<organism evidence="2 3">
    <name type="scientific">Ktedonospora formicarum</name>
    <dbReference type="NCBI Taxonomy" id="2778364"/>
    <lineage>
        <taxon>Bacteria</taxon>
        <taxon>Bacillati</taxon>
        <taxon>Chloroflexota</taxon>
        <taxon>Ktedonobacteria</taxon>
        <taxon>Ktedonobacterales</taxon>
        <taxon>Ktedonobacteraceae</taxon>
        <taxon>Ktedonospora</taxon>
    </lineage>
</organism>
<proteinExistence type="predicted"/>
<dbReference type="InterPro" id="IPR000182">
    <property type="entry name" value="GNAT_dom"/>
</dbReference>
<sequence>MPKNLRTISEPALTDAVEFNIQELVTLWGHALGAKFYHEAEASWFTSNVPHWVGNWVTRTHFTDETSPEKMDSVLERIRATQKHETFWIVDASSSESFLERIKQHGWQGGKTTVWALDVHTLADHSPFPEGVTVERVTTANGLQEWVQTFVTGYGGIPMSVYQRSAEVVQQHGFVATPGVHYYLGRLNGEPVSTTLLFLGGGVSGIYCTSTLPHARRRKVATSVITQCLLDTRAMGYHIATLQATAMGAPVYRALGFKEYENLNFYRLSEPSKE</sequence>
<evidence type="ECO:0000259" key="1">
    <source>
        <dbReference type="PROSITE" id="PS51186"/>
    </source>
</evidence>
<feature type="domain" description="N-acetyltransferase" evidence="1">
    <location>
        <begin position="132"/>
        <end position="274"/>
    </location>
</feature>
<accession>A0A8J3HY57</accession>
<evidence type="ECO:0000313" key="2">
    <source>
        <dbReference type="EMBL" id="GHO42124.1"/>
    </source>
</evidence>
<keyword evidence="3" id="KW-1185">Reference proteome</keyword>
<dbReference type="Proteomes" id="UP000612362">
    <property type="component" value="Unassembled WGS sequence"/>
</dbReference>
<dbReference type="InterPro" id="IPR016181">
    <property type="entry name" value="Acyl_CoA_acyltransferase"/>
</dbReference>
<dbReference type="GO" id="GO:0016747">
    <property type="term" value="F:acyltransferase activity, transferring groups other than amino-acyl groups"/>
    <property type="evidence" value="ECO:0007669"/>
    <property type="project" value="InterPro"/>
</dbReference>
<dbReference type="AlphaFoldDB" id="A0A8J3HY57"/>
<dbReference type="RefSeq" id="WP_220191705.1">
    <property type="nucleotide sequence ID" value="NZ_BNJF01000001.1"/>
</dbReference>